<feature type="transmembrane region" description="Helical" evidence="1">
    <location>
        <begin position="46"/>
        <end position="65"/>
    </location>
</feature>
<evidence type="ECO:0000313" key="2">
    <source>
        <dbReference type="EMBL" id="TEW71858.1"/>
    </source>
</evidence>
<keyword evidence="3" id="KW-1185">Reference proteome</keyword>
<organism evidence="2 3">
    <name type="scientific">Gramella jeungdoensis</name>
    <dbReference type="NCBI Taxonomy" id="708091"/>
    <lineage>
        <taxon>Bacteria</taxon>
        <taxon>Pseudomonadati</taxon>
        <taxon>Bacteroidota</taxon>
        <taxon>Flavobacteriia</taxon>
        <taxon>Flavobacteriales</taxon>
        <taxon>Flavobacteriaceae</taxon>
        <taxon>Christiangramia</taxon>
    </lineage>
</organism>
<gene>
    <name evidence="2" type="ORF">E2488_15430</name>
</gene>
<dbReference type="PROSITE" id="PS51257">
    <property type="entry name" value="PROKAR_LIPOPROTEIN"/>
    <property type="match status" value="1"/>
</dbReference>
<reference evidence="2 3" key="1">
    <citation type="journal article" date="2011" name="J. Microbiol.">
        <title>Gramella jeungdoensis sp. nov., isolated from a solar saltern in Korea.</title>
        <authorList>
            <person name="Joung Y."/>
            <person name="Kim H."/>
            <person name="Jang T."/>
            <person name="Ahn T.S."/>
            <person name="Joh K."/>
        </authorList>
    </citation>
    <scope>NUCLEOTIDE SEQUENCE [LARGE SCALE GENOMIC DNA]</scope>
    <source>
        <strain evidence="2 3">KCTC 23123</strain>
    </source>
</reference>
<sequence>MKDIALKSLIILPIIAFVYFLIMVVIGCTCSFIGSTNNFYECTFCTIGKVILGISVLSYVTILFFDFRMFFKNRKLSN</sequence>
<keyword evidence="1" id="KW-1133">Transmembrane helix</keyword>
<evidence type="ECO:0000313" key="3">
    <source>
        <dbReference type="Proteomes" id="UP000298517"/>
    </source>
</evidence>
<evidence type="ECO:0000256" key="1">
    <source>
        <dbReference type="SAM" id="Phobius"/>
    </source>
</evidence>
<proteinExistence type="predicted"/>
<accession>A0A4Y8AQC4</accession>
<dbReference type="Proteomes" id="UP000298517">
    <property type="component" value="Unassembled WGS sequence"/>
</dbReference>
<dbReference type="AlphaFoldDB" id="A0A4Y8AQC4"/>
<protein>
    <submittedName>
        <fullName evidence="2">Uncharacterized protein</fullName>
    </submittedName>
</protein>
<keyword evidence="1" id="KW-0472">Membrane</keyword>
<comment type="caution">
    <text evidence="2">The sequence shown here is derived from an EMBL/GenBank/DDBJ whole genome shotgun (WGS) entry which is preliminary data.</text>
</comment>
<keyword evidence="1" id="KW-0812">Transmembrane</keyword>
<feature type="transmembrane region" description="Helical" evidence="1">
    <location>
        <begin position="9"/>
        <end position="34"/>
    </location>
</feature>
<name>A0A4Y8AQC4_9FLAO</name>
<dbReference type="EMBL" id="SNQI01000007">
    <property type="protein sequence ID" value="TEW71858.1"/>
    <property type="molecule type" value="Genomic_DNA"/>
</dbReference>